<organism evidence="2 3">
    <name type="scientific">Heterodera schachtii</name>
    <name type="common">Sugarbeet cyst nematode worm</name>
    <name type="synonym">Tylenchus schachtii</name>
    <dbReference type="NCBI Taxonomy" id="97005"/>
    <lineage>
        <taxon>Eukaryota</taxon>
        <taxon>Metazoa</taxon>
        <taxon>Ecdysozoa</taxon>
        <taxon>Nematoda</taxon>
        <taxon>Chromadorea</taxon>
        <taxon>Rhabditida</taxon>
        <taxon>Tylenchina</taxon>
        <taxon>Tylenchomorpha</taxon>
        <taxon>Tylenchoidea</taxon>
        <taxon>Heteroderidae</taxon>
        <taxon>Heteroderinae</taxon>
        <taxon>Heterodera</taxon>
    </lineage>
</organism>
<reference evidence="2 3" key="1">
    <citation type="submission" date="2024-10" db="EMBL/GenBank/DDBJ databases">
        <authorList>
            <person name="Kim D."/>
        </authorList>
    </citation>
    <scope>NUCLEOTIDE SEQUENCE [LARGE SCALE GENOMIC DNA]</scope>
    <source>
        <strain evidence="2">Taebaek</strain>
    </source>
</reference>
<evidence type="ECO:0000313" key="3">
    <source>
        <dbReference type="Proteomes" id="UP001620645"/>
    </source>
</evidence>
<dbReference type="Proteomes" id="UP001620645">
    <property type="component" value="Unassembled WGS sequence"/>
</dbReference>
<comment type="caution">
    <text evidence="2">The sequence shown here is derived from an EMBL/GenBank/DDBJ whole genome shotgun (WGS) entry which is preliminary data.</text>
</comment>
<dbReference type="AlphaFoldDB" id="A0ABD2IVA4"/>
<feature type="compositionally biased region" description="Low complexity" evidence="1">
    <location>
        <begin position="151"/>
        <end position="164"/>
    </location>
</feature>
<feature type="region of interest" description="Disordered" evidence="1">
    <location>
        <begin position="151"/>
        <end position="179"/>
    </location>
</feature>
<name>A0ABD2IVA4_HETSC</name>
<proteinExistence type="predicted"/>
<accession>A0ABD2IVA4</accession>
<gene>
    <name evidence="2" type="ORF">niasHS_011675</name>
</gene>
<keyword evidence="3" id="KW-1185">Reference proteome</keyword>
<sequence length="203" mass="22727">MDNSKKWPATHFATTPVNFGETRPESTISTEQTNANNSNNFIFISFINQTILALVWKHEGHCNVMEDDNRLQLLNNASENESYGYLPEEEREKMAQEIQLAPIQRKIRYKAKKCPSESKCPTVAEHNVHQPQQQNGQKCAADLTTMSKLLPQQQPQSSASLSLPGDDPPQQLHGDGNNSCTMSMLPLTLKANLQSVYSGNQQN</sequence>
<protein>
    <submittedName>
        <fullName evidence="2">Uncharacterized protein</fullName>
    </submittedName>
</protein>
<dbReference type="EMBL" id="JBICCN010000273">
    <property type="protein sequence ID" value="KAL3081431.1"/>
    <property type="molecule type" value="Genomic_DNA"/>
</dbReference>
<evidence type="ECO:0000256" key="1">
    <source>
        <dbReference type="SAM" id="MobiDB-lite"/>
    </source>
</evidence>
<evidence type="ECO:0000313" key="2">
    <source>
        <dbReference type="EMBL" id="KAL3081431.1"/>
    </source>
</evidence>